<evidence type="ECO:0000256" key="2">
    <source>
        <dbReference type="ARBA" id="ARBA00006622"/>
    </source>
</evidence>
<evidence type="ECO:0000256" key="3">
    <source>
        <dbReference type="ARBA" id="ARBA00013133"/>
    </source>
</evidence>
<dbReference type="OMA" id="ERECHAW"/>
<comment type="similarity">
    <text evidence="2">Belongs to the cysteine dioxygenase family.</text>
</comment>
<dbReference type="InterPro" id="IPR012864">
    <property type="entry name" value="PCO/ADO"/>
</dbReference>
<dbReference type="InterPro" id="IPR014710">
    <property type="entry name" value="RmlC-like_jellyroll"/>
</dbReference>
<dbReference type="Gene3D" id="2.60.120.10">
    <property type="entry name" value="Jelly Rolls"/>
    <property type="match status" value="1"/>
</dbReference>
<keyword evidence="6" id="KW-0408">Iron</keyword>
<protein>
    <recommendedName>
        <fullName evidence="3">cysteine dioxygenase</fullName>
        <ecNumber evidence="3">1.13.11.20</ecNumber>
    </recommendedName>
</protein>
<evidence type="ECO:0000256" key="7">
    <source>
        <dbReference type="ARBA" id="ARBA00024284"/>
    </source>
</evidence>
<dbReference type="GO" id="GO:0017172">
    <property type="term" value="F:cysteine dioxygenase activity"/>
    <property type="evidence" value="ECO:0007669"/>
    <property type="project" value="UniProtKB-EC"/>
</dbReference>
<sequence length="318" mass="34866">MGVGRFVGEREGRAFHELSKEANSRSKKVKRRQKKSASAAAAVQKVYETCKVVFASARTGAVPPADDVERLRSVLDTMKPEDVGLSPGMQYFKAGKDGQRPKITYLHLHECSKFSMGIFCLPPKAVIPLHNHPGMTVFSKLLFGTMHIKSYDWVDDVRCAKVSDGTPPTDPEQPAEIHSTEFEAEECAKMKAEKLNEVQVAENGVEKPGEVRLAKIKVDADFTAPCNTSILYPSEGGNLHCFTAVTACAVLDVLGPPYSDPEERHCTYYLEHPFANFSADGATVAEAERESLAWLEDGGDPEELSVVGAMYRGPKITE</sequence>
<dbReference type="Gramene" id="Kaladp0095s0227.1.v1.1">
    <property type="protein sequence ID" value="Kaladp0095s0227.1.v1.1"/>
    <property type="gene ID" value="Kaladp0095s0227.v1.1"/>
</dbReference>
<reference evidence="8" key="1">
    <citation type="submission" date="2021-01" db="UniProtKB">
        <authorList>
            <consortium name="EnsemblPlants"/>
        </authorList>
    </citation>
    <scope>IDENTIFICATION</scope>
</reference>
<evidence type="ECO:0000313" key="9">
    <source>
        <dbReference type="Proteomes" id="UP000594263"/>
    </source>
</evidence>
<dbReference type="AlphaFoldDB" id="A0A7N0UZH8"/>
<keyword evidence="9" id="KW-1185">Reference proteome</keyword>
<accession>A0A7N0UZH8</accession>
<evidence type="ECO:0000256" key="1">
    <source>
        <dbReference type="ARBA" id="ARBA00001954"/>
    </source>
</evidence>
<evidence type="ECO:0000256" key="6">
    <source>
        <dbReference type="ARBA" id="ARBA00023004"/>
    </source>
</evidence>
<dbReference type="PANTHER" id="PTHR22966:SF1">
    <property type="entry name" value="PLANT CYSTEINE OXIDASE 1"/>
    <property type="match status" value="1"/>
</dbReference>
<dbReference type="EC" id="1.13.11.20" evidence="3"/>
<name>A0A7N0UZH8_KALFE</name>
<dbReference type="Proteomes" id="UP000594263">
    <property type="component" value="Unplaced"/>
</dbReference>
<proteinExistence type="inferred from homology"/>
<dbReference type="GO" id="GO:0070483">
    <property type="term" value="P:detection of hypoxia"/>
    <property type="evidence" value="ECO:0007669"/>
    <property type="project" value="UniProtKB-ARBA"/>
</dbReference>
<dbReference type="SUPFAM" id="SSF51182">
    <property type="entry name" value="RmlC-like cupins"/>
    <property type="match status" value="1"/>
</dbReference>
<keyword evidence="4" id="KW-0479">Metal-binding</keyword>
<comment type="catalytic activity">
    <reaction evidence="7">
        <text>L-cysteine + O2 = 3-sulfino-L-alanine + H(+)</text>
        <dbReference type="Rhea" id="RHEA:20441"/>
        <dbReference type="ChEBI" id="CHEBI:15378"/>
        <dbReference type="ChEBI" id="CHEBI:15379"/>
        <dbReference type="ChEBI" id="CHEBI:35235"/>
        <dbReference type="ChEBI" id="CHEBI:61085"/>
        <dbReference type="EC" id="1.13.11.20"/>
    </reaction>
    <physiologicalReaction direction="left-to-right" evidence="7">
        <dbReference type="Rhea" id="RHEA:20442"/>
    </physiologicalReaction>
</comment>
<dbReference type="Pfam" id="PF07847">
    <property type="entry name" value="PCO_ADO"/>
    <property type="match status" value="1"/>
</dbReference>
<organism evidence="8 9">
    <name type="scientific">Kalanchoe fedtschenkoi</name>
    <name type="common">Lavender scallops</name>
    <name type="synonym">South American air plant</name>
    <dbReference type="NCBI Taxonomy" id="63787"/>
    <lineage>
        <taxon>Eukaryota</taxon>
        <taxon>Viridiplantae</taxon>
        <taxon>Streptophyta</taxon>
        <taxon>Embryophyta</taxon>
        <taxon>Tracheophyta</taxon>
        <taxon>Spermatophyta</taxon>
        <taxon>Magnoliopsida</taxon>
        <taxon>eudicotyledons</taxon>
        <taxon>Gunneridae</taxon>
        <taxon>Pentapetalae</taxon>
        <taxon>Saxifragales</taxon>
        <taxon>Crassulaceae</taxon>
        <taxon>Kalanchoe</taxon>
    </lineage>
</organism>
<dbReference type="InterPro" id="IPR011051">
    <property type="entry name" value="RmlC_Cupin_sf"/>
</dbReference>
<keyword evidence="5" id="KW-0560">Oxidoreductase</keyword>
<dbReference type="EnsemblPlants" id="Kaladp0095s0227.1.v1.1">
    <property type="protein sequence ID" value="Kaladp0095s0227.1.v1.1"/>
    <property type="gene ID" value="Kaladp0095s0227.v1.1"/>
</dbReference>
<dbReference type="CDD" id="cd20289">
    <property type="entry name" value="cupin_ADO"/>
    <property type="match status" value="1"/>
</dbReference>
<comment type="cofactor">
    <cofactor evidence="1">
        <name>Fe(2+)</name>
        <dbReference type="ChEBI" id="CHEBI:29033"/>
    </cofactor>
</comment>
<dbReference type="GO" id="GO:0046872">
    <property type="term" value="F:metal ion binding"/>
    <property type="evidence" value="ECO:0007669"/>
    <property type="project" value="UniProtKB-KW"/>
</dbReference>
<evidence type="ECO:0000313" key="8">
    <source>
        <dbReference type="EnsemblPlants" id="Kaladp0095s0227.1.v1.1"/>
    </source>
</evidence>
<evidence type="ECO:0000256" key="5">
    <source>
        <dbReference type="ARBA" id="ARBA00023002"/>
    </source>
</evidence>
<dbReference type="PANTHER" id="PTHR22966">
    <property type="entry name" value="2-AMINOETHANETHIOL DIOXYGENASE"/>
    <property type="match status" value="1"/>
</dbReference>
<evidence type="ECO:0000256" key="4">
    <source>
        <dbReference type="ARBA" id="ARBA00022723"/>
    </source>
</evidence>